<evidence type="ECO:0000256" key="12">
    <source>
        <dbReference type="ARBA" id="ARBA00074544"/>
    </source>
</evidence>
<evidence type="ECO:0000256" key="1">
    <source>
        <dbReference type="ARBA" id="ARBA00001936"/>
    </source>
</evidence>
<dbReference type="GO" id="GO:0016857">
    <property type="term" value="F:racemase and epimerase activity, acting on carbohydrates and derivatives"/>
    <property type="evidence" value="ECO:0007669"/>
    <property type="project" value="UniProtKB-ARBA"/>
</dbReference>
<dbReference type="GO" id="GO:0030145">
    <property type="term" value="F:manganese ion binding"/>
    <property type="evidence" value="ECO:0007669"/>
    <property type="project" value="UniProtKB-ARBA"/>
</dbReference>
<dbReference type="InterPro" id="IPR036237">
    <property type="entry name" value="Xyl_isomerase-like_sf"/>
</dbReference>
<dbReference type="PANTHER" id="PTHR12110">
    <property type="entry name" value="HYDROXYPYRUVATE ISOMERASE"/>
    <property type="match status" value="1"/>
</dbReference>
<comment type="similarity">
    <text evidence="3">Belongs to the hyi family.</text>
</comment>
<comment type="subunit">
    <text evidence="4">Homotetramer.</text>
</comment>
<comment type="caution">
    <text evidence="14">The sequence shown here is derived from an EMBL/GenBank/DDBJ whole genome shotgun (WGS) entry which is preliminary data.</text>
</comment>
<keyword evidence="7 14" id="KW-0413">Isomerase</keyword>
<dbReference type="SUPFAM" id="SSF51658">
    <property type="entry name" value="Xylose isomerase-like"/>
    <property type="match status" value="1"/>
</dbReference>
<keyword evidence="6" id="KW-0464">Manganese</keyword>
<evidence type="ECO:0000256" key="11">
    <source>
        <dbReference type="ARBA" id="ARBA00066360"/>
    </source>
</evidence>
<gene>
    <name evidence="14" type="ORF">DWZ50_00840</name>
</gene>
<dbReference type="InterPro" id="IPR050312">
    <property type="entry name" value="IolE/XylAMocC-like"/>
</dbReference>
<comment type="cofactor">
    <cofactor evidence="2">
        <name>Co(2+)</name>
        <dbReference type="ChEBI" id="CHEBI:48828"/>
    </cofactor>
</comment>
<sequence length="289" mass="33035">MKYGIYYAYWETEWEANYAPYVEKVAKLGFDILEVGAKPLPDYTKEQIRELRQCAADHGITLTAGYGPSYDHNMGSGDPAIRANATEWFKRLFDVMGQLEIPVIGGALYSYWPIDFTKPVYKEEDWKHSVEGVQILSELAKPYGINLGMEVLNRFENHILNTAEEGIRFVKEVDRENVKVMLDTFHMNIEETSMAAAILSAGSLLGHFHTGECNRMVPGQGRMPWREIGEALRDIHYDGFVVMEPFVHPGGQIGKDIHIWRDIKPNASMEQLDTDARNSVQFERYMFEG</sequence>
<evidence type="ECO:0000256" key="8">
    <source>
        <dbReference type="ARBA" id="ARBA00023285"/>
    </source>
</evidence>
<evidence type="ECO:0000259" key="13">
    <source>
        <dbReference type="Pfam" id="PF01261"/>
    </source>
</evidence>
<evidence type="ECO:0000256" key="10">
    <source>
        <dbReference type="ARBA" id="ARBA00059907"/>
    </source>
</evidence>
<evidence type="ECO:0000256" key="4">
    <source>
        <dbReference type="ARBA" id="ARBA00011881"/>
    </source>
</evidence>
<dbReference type="EMBL" id="QRQE01000002">
    <property type="protein sequence ID" value="RHM81383.1"/>
    <property type="molecule type" value="Genomic_DNA"/>
</dbReference>
<comment type="function">
    <text evidence="10">Involved in the biosynthesis of D-psicose. Catalyzes the reversible epimerization of D-fructose at the C3 position to yield D-psicose. The enzyme is highly specific for D-psicose and shows very low activity with D-tagatose.</text>
</comment>
<evidence type="ECO:0000256" key="9">
    <source>
        <dbReference type="ARBA" id="ARBA00052403"/>
    </source>
</evidence>
<evidence type="ECO:0000256" key="7">
    <source>
        <dbReference type="ARBA" id="ARBA00023235"/>
    </source>
</evidence>
<dbReference type="FunFam" id="3.20.20.150:FF:000022">
    <property type="entry name" value="D-psicose 3-epimerase"/>
    <property type="match status" value="1"/>
</dbReference>
<evidence type="ECO:0000256" key="2">
    <source>
        <dbReference type="ARBA" id="ARBA00001941"/>
    </source>
</evidence>
<evidence type="ECO:0000256" key="5">
    <source>
        <dbReference type="ARBA" id="ARBA00022723"/>
    </source>
</evidence>
<reference evidence="14 15" key="1">
    <citation type="submission" date="2018-08" db="EMBL/GenBank/DDBJ databases">
        <title>A genome reference for cultivated species of the human gut microbiota.</title>
        <authorList>
            <person name="Zou Y."/>
            <person name="Xue W."/>
            <person name="Luo G."/>
        </authorList>
    </citation>
    <scope>NUCLEOTIDE SEQUENCE [LARGE SCALE GENOMIC DNA]</scope>
    <source>
        <strain evidence="14 15">AF33-12</strain>
    </source>
</reference>
<dbReference type="EC" id="5.1.3.30" evidence="11"/>
<evidence type="ECO:0000256" key="6">
    <source>
        <dbReference type="ARBA" id="ARBA00023211"/>
    </source>
</evidence>
<dbReference type="PANTHER" id="PTHR12110:SF41">
    <property type="entry name" value="INOSOSE DEHYDRATASE"/>
    <property type="match status" value="1"/>
</dbReference>
<comment type="cofactor">
    <cofactor evidence="1">
        <name>Mn(2+)</name>
        <dbReference type="ChEBI" id="CHEBI:29035"/>
    </cofactor>
</comment>
<dbReference type="Proteomes" id="UP000285610">
    <property type="component" value="Unassembled WGS sequence"/>
</dbReference>
<name>A0A415SDQ7_MEDGN</name>
<dbReference type="GO" id="GO:0050897">
    <property type="term" value="F:cobalt ion binding"/>
    <property type="evidence" value="ECO:0007669"/>
    <property type="project" value="UniProtKB-ARBA"/>
</dbReference>
<accession>A0A415SDQ7</accession>
<dbReference type="Gene3D" id="3.20.20.150">
    <property type="entry name" value="Divalent-metal-dependent TIM barrel enzymes"/>
    <property type="match status" value="1"/>
</dbReference>
<dbReference type="Pfam" id="PF01261">
    <property type="entry name" value="AP_endonuc_2"/>
    <property type="match status" value="1"/>
</dbReference>
<dbReference type="AlphaFoldDB" id="A0A415SDQ7"/>
<evidence type="ECO:0000313" key="14">
    <source>
        <dbReference type="EMBL" id="RHM81383.1"/>
    </source>
</evidence>
<dbReference type="InterPro" id="IPR013022">
    <property type="entry name" value="Xyl_isomerase-like_TIM-brl"/>
</dbReference>
<comment type="catalytic activity">
    <reaction evidence="9">
        <text>D-allulose = keto-D-fructose</text>
        <dbReference type="Rhea" id="RHEA:42360"/>
        <dbReference type="ChEBI" id="CHEBI:27605"/>
        <dbReference type="ChEBI" id="CHEBI:48095"/>
        <dbReference type="EC" id="5.1.3.30"/>
    </reaction>
</comment>
<protein>
    <recommendedName>
        <fullName evidence="12">D-psicose 3-epimerase</fullName>
        <ecNumber evidence="11">5.1.3.30</ecNumber>
    </recommendedName>
</protein>
<evidence type="ECO:0000256" key="3">
    <source>
        <dbReference type="ARBA" id="ARBA00005962"/>
    </source>
</evidence>
<proteinExistence type="inferred from homology"/>
<organism evidence="14 15">
    <name type="scientific">Mediterraneibacter gnavus</name>
    <name type="common">Ruminococcus gnavus</name>
    <dbReference type="NCBI Taxonomy" id="33038"/>
    <lineage>
        <taxon>Bacteria</taxon>
        <taxon>Bacillati</taxon>
        <taxon>Bacillota</taxon>
        <taxon>Clostridia</taxon>
        <taxon>Lachnospirales</taxon>
        <taxon>Lachnospiraceae</taxon>
        <taxon>Mediterraneibacter</taxon>
    </lineage>
</organism>
<dbReference type="RefSeq" id="WP_118444064.1">
    <property type="nucleotide sequence ID" value="NZ_JBCPGC010000017.1"/>
</dbReference>
<keyword evidence="8" id="KW-0170">Cobalt</keyword>
<evidence type="ECO:0000313" key="15">
    <source>
        <dbReference type="Proteomes" id="UP000285610"/>
    </source>
</evidence>
<keyword evidence="5" id="KW-0479">Metal-binding</keyword>
<feature type="domain" description="Xylose isomerase-like TIM barrel" evidence="13">
    <location>
        <begin position="22"/>
        <end position="261"/>
    </location>
</feature>